<evidence type="ECO:0000313" key="1">
    <source>
        <dbReference type="EMBL" id="KAG5398882.1"/>
    </source>
</evidence>
<dbReference type="Proteomes" id="UP000823674">
    <property type="component" value="Chromosome A05"/>
</dbReference>
<dbReference type="EMBL" id="JADBGQ010000005">
    <property type="protein sequence ID" value="KAG5398882.1"/>
    <property type="molecule type" value="Genomic_DNA"/>
</dbReference>
<comment type="caution">
    <text evidence="1">The sequence shown here is derived from an EMBL/GenBank/DDBJ whole genome shotgun (WGS) entry which is preliminary data.</text>
</comment>
<gene>
    <name evidence="1" type="primary">A05g509360.1_BraROA</name>
    <name evidence="1" type="ORF">IGI04_020696</name>
</gene>
<proteinExistence type="predicted"/>
<name>A0ABQ7MJH9_BRACM</name>
<evidence type="ECO:0000313" key="2">
    <source>
        <dbReference type="Proteomes" id="UP000823674"/>
    </source>
</evidence>
<organism evidence="1 2">
    <name type="scientific">Brassica rapa subsp. trilocularis</name>
    <dbReference type="NCBI Taxonomy" id="1813537"/>
    <lineage>
        <taxon>Eukaryota</taxon>
        <taxon>Viridiplantae</taxon>
        <taxon>Streptophyta</taxon>
        <taxon>Embryophyta</taxon>
        <taxon>Tracheophyta</taxon>
        <taxon>Spermatophyta</taxon>
        <taxon>Magnoliopsida</taxon>
        <taxon>eudicotyledons</taxon>
        <taxon>Gunneridae</taxon>
        <taxon>Pentapetalae</taxon>
        <taxon>rosids</taxon>
        <taxon>malvids</taxon>
        <taxon>Brassicales</taxon>
        <taxon>Brassicaceae</taxon>
        <taxon>Brassiceae</taxon>
        <taxon>Brassica</taxon>
    </lineage>
</organism>
<keyword evidence="2" id="KW-1185">Reference proteome</keyword>
<sequence length="59" mass="7047">MECESLRNPTGRRQKVLLLRRIEFDRHLLLSSRVPLLDNPVSMLRLIVQSHNVQLKQLW</sequence>
<accession>A0ABQ7MJH9</accession>
<protein>
    <submittedName>
        <fullName evidence="1">Uncharacterized protein</fullName>
    </submittedName>
</protein>
<reference evidence="1 2" key="1">
    <citation type="submission" date="2021-03" db="EMBL/GenBank/DDBJ databases">
        <authorList>
            <person name="King G.J."/>
            <person name="Bancroft I."/>
            <person name="Baten A."/>
            <person name="Bloomfield J."/>
            <person name="Borpatragohain P."/>
            <person name="He Z."/>
            <person name="Irish N."/>
            <person name="Irwin J."/>
            <person name="Liu K."/>
            <person name="Mauleon R.P."/>
            <person name="Moore J."/>
            <person name="Morris R."/>
            <person name="Ostergaard L."/>
            <person name="Wang B."/>
            <person name="Wells R."/>
        </authorList>
    </citation>
    <scope>NUCLEOTIDE SEQUENCE [LARGE SCALE GENOMIC DNA]</scope>
    <source>
        <strain evidence="1">R-o-18</strain>
        <tissue evidence="1">Leaf</tissue>
    </source>
</reference>